<dbReference type="InterPro" id="IPR045851">
    <property type="entry name" value="AMP-bd_C_sf"/>
</dbReference>
<keyword evidence="6" id="KW-1003">Cell membrane</keyword>
<sequence>MSLADNASTAAAKFASLSIPRQVGLLVGLAASVAIGLAVVLWSRDPSYAPLFSQMNPRESTEIIAVLERNGIAFKIDKNSGILMVPSDSLQSARLKLAAEGLPRESSGTEELFANNNAFNTSQFMENARYKQALELELARTISKFNDIKAARVHLAIPRESAFVRDAQAPSASVFIDVYSGLELKKQTIAAIINLVASSIPNLSASRVTVVDQDGQLLNEGGGQTLFSDTERFLDYRQTLERQYSQKIQDILTPILGYGRVRAKVSADIDFTSYEQTQEMFNPELPSLRSEQTMEEKRNATNNASGVPGSLTNTPQPNPNLVSKNLQPKNAAQKNAQPTQQSTSEQSQAQDYRTQSTKNFELDKTVSHTKNQPGTIKRLSVAVIVDNKPVMDPKTKKLEVKPLTAKEIDQLKLLISDAIGLDAKRGDSLNVINSSFVKPDPIQALPEERFWQKDSFWSIIKQVGGALFVLAIIFGVLRPMLKSLASDKEEELADEEQSPKELTYDGTTISLKDVHDYESQLSLLRQVVDKEPKRVAQVVKTWVDRG</sequence>
<comment type="similarity">
    <text evidence="4 12">Belongs to the FliF family.</text>
</comment>
<evidence type="ECO:0000256" key="1">
    <source>
        <dbReference type="ARBA" id="ARBA00003820"/>
    </source>
</evidence>
<dbReference type="Pfam" id="PF08345">
    <property type="entry name" value="YscJ_FliF_C"/>
    <property type="match status" value="1"/>
</dbReference>
<proteinExistence type="inferred from homology"/>
<dbReference type="Gene3D" id="3.30.300.30">
    <property type="match status" value="1"/>
</dbReference>
<feature type="domain" description="Flagellar M-ring N-terminal" evidence="15">
    <location>
        <begin position="44"/>
        <end position="219"/>
    </location>
</feature>
<keyword evidence="7 14" id="KW-0812">Transmembrane</keyword>
<evidence type="ECO:0000256" key="7">
    <source>
        <dbReference type="ARBA" id="ARBA00022692"/>
    </source>
</evidence>
<name>A0A098G220_9GAMM</name>
<organism evidence="17 18">
    <name type="scientific">Legionella fallonii LLAP-10</name>
    <dbReference type="NCBI Taxonomy" id="1212491"/>
    <lineage>
        <taxon>Bacteria</taxon>
        <taxon>Pseudomonadati</taxon>
        <taxon>Pseudomonadota</taxon>
        <taxon>Gammaproteobacteria</taxon>
        <taxon>Legionellales</taxon>
        <taxon>Legionellaceae</taxon>
        <taxon>Legionella</taxon>
    </lineage>
</organism>
<protein>
    <recommendedName>
        <fullName evidence="5 12">Flagellar M-ring protein</fullName>
    </recommendedName>
</protein>
<dbReference type="EMBL" id="LN614827">
    <property type="protein sequence ID" value="CEG56523.1"/>
    <property type="molecule type" value="Genomic_DNA"/>
</dbReference>
<dbReference type="InterPro" id="IPR013556">
    <property type="entry name" value="Flag_M-ring_C"/>
</dbReference>
<accession>A0A098G220</accession>
<feature type="transmembrane region" description="Helical" evidence="14">
    <location>
        <begin position="456"/>
        <end position="477"/>
    </location>
</feature>
<dbReference type="KEGG" id="lfa:LFA_1088"/>
<evidence type="ECO:0000259" key="15">
    <source>
        <dbReference type="Pfam" id="PF01514"/>
    </source>
</evidence>
<keyword evidence="17" id="KW-0966">Cell projection</keyword>
<evidence type="ECO:0000313" key="18">
    <source>
        <dbReference type="Proteomes" id="UP000032430"/>
    </source>
</evidence>
<evidence type="ECO:0000256" key="12">
    <source>
        <dbReference type="PIRNR" id="PIRNR004862"/>
    </source>
</evidence>
<dbReference type="InterPro" id="IPR000067">
    <property type="entry name" value="FlgMring_FliF"/>
</dbReference>
<dbReference type="PANTHER" id="PTHR30046">
    <property type="entry name" value="FLAGELLAR M-RING PROTEIN"/>
    <property type="match status" value="1"/>
</dbReference>
<keyword evidence="18" id="KW-1185">Reference proteome</keyword>
<dbReference type="PANTHER" id="PTHR30046:SF0">
    <property type="entry name" value="FLAGELLAR M-RING PROTEIN"/>
    <property type="match status" value="1"/>
</dbReference>
<evidence type="ECO:0000256" key="3">
    <source>
        <dbReference type="ARBA" id="ARBA00004651"/>
    </source>
</evidence>
<dbReference type="GO" id="GO:0003774">
    <property type="term" value="F:cytoskeletal motor activity"/>
    <property type="evidence" value="ECO:0007669"/>
    <property type="project" value="InterPro"/>
</dbReference>
<dbReference type="PRINTS" id="PR01009">
    <property type="entry name" value="FLGMRINGFLIF"/>
</dbReference>
<comment type="subunit">
    <text evidence="11">The basal body constitutes a major portion of the flagellar organelle and consists of four rings (L,P,S, and M) mounted on a central rod. The M ring is integral to the inner membrane of the cell and may be connected to the flagellar rod via the S ring. The S (supramembrane ring) lies just distal to the M ring. The L and P rings lie in the outer membrane and the periplasmic space, respectively.</text>
</comment>
<keyword evidence="8 14" id="KW-1133">Transmembrane helix</keyword>
<gene>
    <name evidence="17" type="ORF">LFA_1088</name>
</gene>
<dbReference type="STRING" id="1212491.LFA_1088"/>
<feature type="region of interest" description="Disordered" evidence="13">
    <location>
        <begin position="278"/>
        <end position="371"/>
    </location>
</feature>
<feature type="compositionally biased region" description="Polar residues" evidence="13">
    <location>
        <begin position="300"/>
        <end position="335"/>
    </location>
</feature>
<evidence type="ECO:0000256" key="6">
    <source>
        <dbReference type="ARBA" id="ARBA00022475"/>
    </source>
</evidence>
<dbReference type="GO" id="GO:0005886">
    <property type="term" value="C:plasma membrane"/>
    <property type="evidence" value="ECO:0007669"/>
    <property type="project" value="UniProtKB-SubCell"/>
</dbReference>
<evidence type="ECO:0000256" key="9">
    <source>
        <dbReference type="ARBA" id="ARBA00023136"/>
    </source>
</evidence>
<evidence type="ECO:0000256" key="2">
    <source>
        <dbReference type="ARBA" id="ARBA00004117"/>
    </source>
</evidence>
<feature type="transmembrane region" description="Helical" evidence="14">
    <location>
        <begin position="23"/>
        <end position="42"/>
    </location>
</feature>
<dbReference type="RefSeq" id="WP_045095172.1">
    <property type="nucleotide sequence ID" value="NZ_LN614827.1"/>
</dbReference>
<dbReference type="PIRSF" id="PIRSF004862">
    <property type="entry name" value="FliF"/>
    <property type="match status" value="1"/>
</dbReference>
<evidence type="ECO:0000313" key="17">
    <source>
        <dbReference type="EMBL" id="CEG56523.1"/>
    </source>
</evidence>
<dbReference type="OrthoDB" id="8554211at2"/>
<keyword evidence="17" id="KW-0969">Cilium</keyword>
<dbReference type="GO" id="GO:0009431">
    <property type="term" value="C:bacterial-type flagellum basal body, MS ring"/>
    <property type="evidence" value="ECO:0007669"/>
    <property type="project" value="InterPro"/>
</dbReference>
<dbReference type="NCBIfam" id="TIGR00206">
    <property type="entry name" value="fliF"/>
    <property type="match status" value="1"/>
</dbReference>
<evidence type="ECO:0000256" key="8">
    <source>
        <dbReference type="ARBA" id="ARBA00022989"/>
    </source>
</evidence>
<evidence type="ECO:0000256" key="5">
    <source>
        <dbReference type="ARBA" id="ARBA00017949"/>
    </source>
</evidence>
<keyword evidence="9 14" id="KW-0472">Membrane</keyword>
<evidence type="ECO:0000259" key="16">
    <source>
        <dbReference type="Pfam" id="PF08345"/>
    </source>
</evidence>
<feature type="compositionally biased region" description="Low complexity" evidence="13">
    <location>
        <begin position="336"/>
        <end position="350"/>
    </location>
</feature>
<comment type="function">
    <text evidence="1 12">The M ring may be actively involved in energy transduction.</text>
</comment>
<keyword evidence="17" id="KW-0282">Flagellum</keyword>
<reference evidence="18" key="1">
    <citation type="submission" date="2014-09" db="EMBL/GenBank/DDBJ databases">
        <authorList>
            <person name="Gomez-Valero L."/>
        </authorList>
    </citation>
    <scope>NUCLEOTIDE SEQUENCE [LARGE SCALE GENOMIC DNA]</scope>
    <source>
        <strain evidence="18">ATCC700992</strain>
    </source>
</reference>
<comment type="subcellular location">
    <subcellularLocation>
        <location evidence="2 12">Bacterial flagellum basal body</location>
    </subcellularLocation>
    <subcellularLocation>
        <location evidence="3">Cell membrane</location>
        <topology evidence="3">Multi-pass membrane protein</topology>
    </subcellularLocation>
</comment>
<dbReference type="Pfam" id="PF01514">
    <property type="entry name" value="YscJ_FliF"/>
    <property type="match status" value="1"/>
</dbReference>
<evidence type="ECO:0000256" key="13">
    <source>
        <dbReference type="SAM" id="MobiDB-lite"/>
    </source>
</evidence>
<dbReference type="Gene3D" id="3.30.70.1530">
    <property type="entry name" value="Hypothetical protein rpa1041"/>
    <property type="match status" value="1"/>
</dbReference>
<evidence type="ECO:0000256" key="4">
    <source>
        <dbReference type="ARBA" id="ARBA00007971"/>
    </source>
</evidence>
<dbReference type="HOGENOM" id="CLU_028108_1_1_6"/>
<evidence type="ECO:0000256" key="11">
    <source>
        <dbReference type="ARBA" id="ARBA00025936"/>
    </source>
</evidence>
<dbReference type="GO" id="GO:0071973">
    <property type="term" value="P:bacterial-type flagellum-dependent cell motility"/>
    <property type="evidence" value="ECO:0007669"/>
    <property type="project" value="InterPro"/>
</dbReference>
<feature type="domain" description="Flagellar M-ring C-terminal" evidence="16">
    <location>
        <begin position="252"/>
        <end position="436"/>
    </location>
</feature>
<dbReference type="Proteomes" id="UP000032430">
    <property type="component" value="Chromosome I"/>
</dbReference>
<dbReference type="AlphaFoldDB" id="A0A098G220"/>
<evidence type="ECO:0000256" key="10">
    <source>
        <dbReference type="ARBA" id="ARBA00023143"/>
    </source>
</evidence>
<dbReference type="InterPro" id="IPR006182">
    <property type="entry name" value="FliF_N_dom"/>
</dbReference>
<keyword evidence="10 12" id="KW-0975">Bacterial flagellum</keyword>
<evidence type="ECO:0000256" key="14">
    <source>
        <dbReference type="SAM" id="Phobius"/>
    </source>
</evidence>
<dbReference type="InterPro" id="IPR043427">
    <property type="entry name" value="YscJ/FliF"/>
</dbReference>